<dbReference type="EMBL" id="JACXJA010000035">
    <property type="protein sequence ID" value="MBD2864930.1"/>
    <property type="molecule type" value="Genomic_DNA"/>
</dbReference>
<dbReference type="Proteomes" id="UP000639396">
    <property type="component" value="Unassembled WGS sequence"/>
</dbReference>
<reference evidence="1" key="1">
    <citation type="submission" date="2020-09" db="EMBL/GenBank/DDBJ databases">
        <title>A novel bacterium of genus Paenibacillus, isolated from South China Sea.</title>
        <authorList>
            <person name="Huang H."/>
            <person name="Mo K."/>
            <person name="Hu Y."/>
        </authorList>
    </citation>
    <scope>NUCLEOTIDE SEQUENCE</scope>
    <source>
        <strain evidence="1">IB182363</strain>
    </source>
</reference>
<comment type="caution">
    <text evidence="1">The sequence shown here is derived from an EMBL/GenBank/DDBJ whole genome shotgun (WGS) entry which is preliminary data.</text>
</comment>
<organism evidence="1 2">
    <name type="scientific">Paenibacillus oceani</name>
    <dbReference type="NCBI Taxonomy" id="2772510"/>
    <lineage>
        <taxon>Bacteria</taxon>
        <taxon>Bacillati</taxon>
        <taxon>Bacillota</taxon>
        <taxon>Bacilli</taxon>
        <taxon>Bacillales</taxon>
        <taxon>Paenibacillaceae</taxon>
        <taxon>Paenibacillus</taxon>
    </lineage>
</organism>
<evidence type="ECO:0000313" key="2">
    <source>
        <dbReference type="Proteomes" id="UP000639396"/>
    </source>
</evidence>
<protein>
    <submittedName>
        <fullName evidence="1">Uncharacterized protein</fullName>
    </submittedName>
</protein>
<name>A0A927CC48_9BACL</name>
<keyword evidence="2" id="KW-1185">Reference proteome</keyword>
<proteinExistence type="predicted"/>
<dbReference type="RefSeq" id="WP_190930551.1">
    <property type="nucleotide sequence ID" value="NZ_JACXJA010000035.1"/>
</dbReference>
<accession>A0A927CC48</accession>
<sequence length="735" mass="81027">MPIQFNATFAKLNVLNNPAITEALSRIRLNEKDYSREELTVPVCPTEEVSDTILMEQPANSASKVYVPRYKVATERTAGGQEQYRITVEERAPGWVMRVHLIRGPAKEIEQTSRDASALSHRVSVILRYVLIGSGGVQKELKFGDILEEPDGIQAAVQLDSMAERDELYAALTEPQSNAVLIVRRTVQVAIPVVAPKETPSKPPYTGPLSIPIGPIKPIGGPRPFPVRTMNSVQPQVQPLSIRTSRAFPALSKSKIDKVKLSTDLISVERRETTHIDLSVLKPKQRYRIVDRVLDIQLPFYFPANLHDYIFGGISPASDGPGLIRHQVRYGNDFHSYYQETSRRYLFYYLPDAFKLARLPVPPYLPFLSAKFTSEDGSLQTSRATLDYAAAPYVDLDRLEASARELKAHVSGTLPDGIAGPVFQPLLADADRLAFRLSLPNAPGPFQLREGALVNLKEGIVDALSLSLQELQQVFDALMGSGTAAFFMTGEVEVSLDDEHNRVAEKVPFTARMDDLAGELFDYTYTADPDSAGVIVKIRNWIESPVRIRQVSAKLFREGTEVPCELQGLTLPVESLSSGDELVFTVAPAPGQTIEGNGSASVLLGPRDITVLPDREAIWSAIQDPFTALYEQEITVKTLPAIFNLPPGKPEEERLSEIVVELRHGENGSVTVSLSAEHPVVKVALPFPIADVLLRRENSGAYEYRVSAIRLSGQATKEWKAKSGDLLYILQGDVG</sequence>
<gene>
    <name evidence="1" type="ORF">IDH45_23405</name>
</gene>
<dbReference type="AlphaFoldDB" id="A0A927CC48"/>
<evidence type="ECO:0000313" key="1">
    <source>
        <dbReference type="EMBL" id="MBD2864930.1"/>
    </source>
</evidence>